<dbReference type="GO" id="GO:0000272">
    <property type="term" value="P:polysaccharide catabolic process"/>
    <property type="evidence" value="ECO:0007669"/>
    <property type="project" value="UniProtKB-KW"/>
</dbReference>
<evidence type="ECO:0000256" key="4">
    <source>
        <dbReference type="ARBA" id="ARBA00023277"/>
    </source>
</evidence>
<dbReference type="InterPro" id="IPR050314">
    <property type="entry name" value="Glycosyl_Hydrlase_18"/>
</dbReference>
<dbReference type="PROSITE" id="PS01095">
    <property type="entry name" value="GH18_1"/>
    <property type="match status" value="1"/>
</dbReference>
<dbReference type="GO" id="GO:0008061">
    <property type="term" value="F:chitin binding"/>
    <property type="evidence" value="ECO:0007669"/>
    <property type="project" value="InterPro"/>
</dbReference>
<evidence type="ECO:0000256" key="7">
    <source>
        <dbReference type="RuleBase" id="RU000489"/>
    </source>
</evidence>
<dbReference type="Proteomes" id="UP000322225">
    <property type="component" value="Chromosome 13"/>
</dbReference>
<evidence type="ECO:0000313" key="12">
    <source>
        <dbReference type="Proteomes" id="UP000322225"/>
    </source>
</evidence>
<feature type="compositionally biased region" description="Low complexity" evidence="8">
    <location>
        <begin position="265"/>
        <end position="282"/>
    </location>
</feature>
<comment type="catalytic activity">
    <reaction evidence="1">
        <text>Random endo-hydrolysis of N-acetyl-beta-D-glucosaminide (1-&gt;4)-beta-linkages in chitin and chitodextrins.</text>
        <dbReference type="EC" id="3.2.1.14"/>
    </reaction>
</comment>
<keyword evidence="2 7" id="KW-0378">Hydrolase</keyword>
<evidence type="ECO:0000256" key="9">
    <source>
        <dbReference type="SAM" id="SignalP"/>
    </source>
</evidence>
<name>A0AAJ8LSM2_9TREE</name>
<feature type="domain" description="GH18" evidence="10">
    <location>
        <begin position="289"/>
        <end position="677"/>
    </location>
</feature>
<gene>
    <name evidence="11" type="ORF">CI109_106999</name>
</gene>
<dbReference type="AlphaFoldDB" id="A0AAJ8LSM2"/>
<feature type="compositionally biased region" description="Low complexity" evidence="8">
    <location>
        <begin position="134"/>
        <end position="254"/>
    </location>
</feature>
<dbReference type="GeneID" id="43586050"/>
<dbReference type="RefSeq" id="XP_031863499.2">
    <property type="nucleotide sequence ID" value="XM_032001942.2"/>
</dbReference>
<dbReference type="EMBL" id="CP144063">
    <property type="protein sequence ID" value="WWD22506.1"/>
    <property type="molecule type" value="Genomic_DNA"/>
</dbReference>
<evidence type="ECO:0000256" key="2">
    <source>
        <dbReference type="ARBA" id="ARBA00022801"/>
    </source>
</evidence>
<feature type="region of interest" description="Disordered" evidence="8">
    <location>
        <begin position="134"/>
        <end position="282"/>
    </location>
</feature>
<dbReference type="GO" id="GO:0008843">
    <property type="term" value="F:endochitinase activity"/>
    <property type="evidence" value="ECO:0007669"/>
    <property type="project" value="UniProtKB-EC"/>
</dbReference>
<dbReference type="SUPFAM" id="SSF51445">
    <property type="entry name" value="(Trans)glycosidases"/>
    <property type="match status" value="1"/>
</dbReference>
<keyword evidence="5 7" id="KW-0326">Glycosidase</keyword>
<proteinExistence type="predicted"/>
<dbReference type="InterPro" id="IPR001223">
    <property type="entry name" value="Glyco_hydro18_cat"/>
</dbReference>
<dbReference type="Pfam" id="PF00704">
    <property type="entry name" value="Glyco_hydro_18"/>
    <property type="match status" value="1"/>
</dbReference>
<dbReference type="GO" id="GO:0006032">
    <property type="term" value="P:chitin catabolic process"/>
    <property type="evidence" value="ECO:0007669"/>
    <property type="project" value="UniProtKB-KW"/>
</dbReference>
<dbReference type="CDD" id="cd00598">
    <property type="entry name" value="GH18_chitinase-like"/>
    <property type="match status" value="1"/>
</dbReference>
<keyword evidence="4" id="KW-0119">Carbohydrate metabolism</keyword>
<keyword evidence="3" id="KW-0146">Chitin degradation</keyword>
<dbReference type="Gene3D" id="3.20.20.80">
    <property type="entry name" value="Glycosidases"/>
    <property type="match status" value="1"/>
</dbReference>
<dbReference type="KEGG" id="ksn:43586050"/>
<keyword evidence="9" id="KW-0732">Signal</keyword>
<evidence type="ECO:0000256" key="8">
    <source>
        <dbReference type="SAM" id="MobiDB-lite"/>
    </source>
</evidence>
<accession>A0AAJ8LSM2</accession>
<feature type="compositionally biased region" description="Polar residues" evidence="8">
    <location>
        <begin position="255"/>
        <end position="264"/>
    </location>
</feature>
<evidence type="ECO:0000256" key="5">
    <source>
        <dbReference type="ARBA" id="ARBA00023295"/>
    </source>
</evidence>
<keyword evidence="6" id="KW-0624">Polysaccharide degradation</keyword>
<dbReference type="PANTHER" id="PTHR11177:SF317">
    <property type="entry name" value="CHITINASE 12-RELATED"/>
    <property type="match status" value="1"/>
</dbReference>
<reference evidence="11" key="2">
    <citation type="submission" date="2024-01" db="EMBL/GenBank/DDBJ databases">
        <title>Comparative genomics of Cryptococcus and Kwoniella reveals pathogenesis evolution and contrasting modes of karyotype evolution via chromosome fusion or intercentromeric recombination.</title>
        <authorList>
            <person name="Coelho M.A."/>
            <person name="David-Palma M."/>
            <person name="Shea T."/>
            <person name="Bowers K."/>
            <person name="McGinley-Smith S."/>
            <person name="Mohammad A.W."/>
            <person name="Gnirke A."/>
            <person name="Yurkov A.M."/>
            <person name="Nowrousian M."/>
            <person name="Sun S."/>
            <person name="Cuomo C.A."/>
            <person name="Heitman J."/>
        </authorList>
    </citation>
    <scope>NUCLEOTIDE SEQUENCE</scope>
    <source>
        <strain evidence="11">CBS 12478</strain>
    </source>
</reference>
<dbReference type="PANTHER" id="PTHR11177">
    <property type="entry name" value="CHITINASE"/>
    <property type="match status" value="1"/>
</dbReference>
<dbReference type="InterPro" id="IPR017853">
    <property type="entry name" value="GH"/>
</dbReference>
<organism evidence="11 12">
    <name type="scientific">Kwoniella shandongensis</name>
    <dbReference type="NCBI Taxonomy" id="1734106"/>
    <lineage>
        <taxon>Eukaryota</taxon>
        <taxon>Fungi</taxon>
        <taxon>Dikarya</taxon>
        <taxon>Basidiomycota</taxon>
        <taxon>Agaricomycotina</taxon>
        <taxon>Tremellomycetes</taxon>
        <taxon>Tremellales</taxon>
        <taxon>Cryptococcaceae</taxon>
        <taxon>Kwoniella</taxon>
    </lineage>
</organism>
<evidence type="ECO:0000259" key="10">
    <source>
        <dbReference type="PROSITE" id="PS51910"/>
    </source>
</evidence>
<feature type="chain" id="PRO_5042566402" description="GH18 domain-containing protein" evidence="9">
    <location>
        <begin position="32"/>
        <end position="677"/>
    </location>
</feature>
<reference evidence="11" key="1">
    <citation type="submission" date="2017-08" db="EMBL/GenBank/DDBJ databases">
        <authorList>
            <person name="Cuomo C."/>
            <person name="Billmyre B."/>
            <person name="Heitman J."/>
        </authorList>
    </citation>
    <scope>NUCLEOTIDE SEQUENCE</scope>
    <source>
        <strain evidence="11">CBS 12478</strain>
    </source>
</reference>
<feature type="signal peptide" evidence="9">
    <location>
        <begin position="1"/>
        <end position="31"/>
    </location>
</feature>
<evidence type="ECO:0000256" key="1">
    <source>
        <dbReference type="ARBA" id="ARBA00000822"/>
    </source>
</evidence>
<dbReference type="GO" id="GO:0005576">
    <property type="term" value="C:extracellular region"/>
    <property type="evidence" value="ECO:0007669"/>
    <property type="project" value="TreeGrafter"/>
</dbReference>
<dbReference type="InterPro" id="IPR001579">
    <property type="entry name" value="Glyco_hydro_18_chit_AS"/>
</dbReference>
<dbReference type="SMART" id="SM00636">
    <property type="entry name" value="Glyco_18"/>
    <property type="match status" value="1"/>
</dbReference>
<evidence type="ECO:0000256" key="6">
    <source>
        <dbReference type="ARBA" id="ARBA00023326"/>
    </source>
</evidence>
<evidence type="ECO:0000313" key="11">
    <source>
        <dbReference type="EMBL" id="WWD22506.1"/>
    </source>
</evidence>
<keyword evidence="12" id="KW-1185">Reference proteome</keyword>
<dbReference type="InterPro" id="IPR011583">
    <property type="entry name" value="Chitinase_II/V-like_cat"/>
</dbReference>
<dbReference type="PROSITE" id="PS51910">
    <property type="entry name" value="GH18_2"/>
    <property type="match status" value="1"/>
</dbReference>
<evidence type="ECO:0000256" key="3">
    <source>
        <dbReference type="ARBA" id="ARBA00023024"/>
    </source>
</evidence>
<sequence length="677" mass="67989">MKMQLHSAPRASPLVLAAFTALISSTLLTSAAPAPAPAPAPQADVSYTCDGDNAWHDASQKYTCPAGTVCKSGVVGNPCVWPDGGSASNSSGATAVAAAVTPTAASMTSDSATDAVSASDDTAVSHSAGTAGTAAMSAGDSAASDSPSVSSGLSTASTGSSSSSEDADGSSAGGATTSVASAGDTTASEPSAVDDLASTPSTSDSASADAGAAGASVSASTSDSVSAGADAGEAASTTDSASAGSATPTGAISGNATTTGSVPDTFNSTTTATTTSSNSTITGGVTGGNRFVAYWDNYDNLSPSGSAGTLSGDGSDGPPIPDLTGVTHVVLSFVDMTSWNTGTAAPALTGIGTATGGYQFEYSTDGNFSPSTVKQIKAKGGGIKVMAALGGWGFDGPIGVAVKAGDSGIDAFTDKVKGFYDAFGLDGIDIDWEFPTADEVDGLVKLVKSIKTKLPNCNLSIALGARVDTSDVAAYTSGSLSQLNSLVDMYNVMTYDYVNRYSDKTDYQAGGKVVNTVMSYYKAQGIDMSKCNIGFPTNAKYFQQVSSCSTSNPLGCALGGKAVYETNGDNGLSGWLRFNKAIDSTLGETVGAKMNEVRPQFDARPQTGTAPNPSDYSQAWYDEAHQTFWTWLEPSDIAAVCKEWKGQVGGMMVWALNQDTNGLQGGDHIKAITDCLA</sequence>
<protein>
    <recommendedName>
        <fullName evidence="10">GH18 domain-containing protein</fullName>
    </recommendedName>
</protein>